<evidence type="ECO:0000259" key="7">
    <source>
        <dbReference type="Pfam" id="PF00248"/>
    </source>
</evidence>
<feature type="binding site" evidence="5">
    <location>
        <position position="114"/>
    </location>
    <ligand>
        <name>substrate</name>
    </ligand>
</feature>
<name>A0AA38ISP6_9CUCU</name>
<dbReference type="CDD" id="cd19136">
    <property type="entry name" value="AKR_DrGR-like"/>
    <property type="match status" value="1"/>
</dbReference>
<dbReference type="SUPFAM" id="SSF51430">
    <property type="entry name" value="NAD(P)-linked oxidoreductase"/>
    <property type="match status" value="1"/>
</dbReference>
<evidence type="ECO:0000256" key="5">
    <source>
        <dbReference type="PIRSR" id="PIRSR000097-2"/>
    </source>
</evidence>
<dbReference type="InterPro" id="IPR036812">
    <property type="entry name" value="NAD(P)_OxRdtase_dom_sf"/>
</dbReference>
<dbReference type="Gene3D" id="3.20.20.100">
    <property type="entry name" value="NADP-dependent oxidoreductase domain"/>
    <property type="match status" value="1"/>
</dbReference>
<organism evidence="8 9">
    <name type="scientific">Zophobas morio</name>
    <dbReference type="NCBI Taxonomy" id="2755281"/>
    <lineage>
        <taxon>Eukaryota</taxon>
        <taxon>Metazoa</taxon>
        <taxon>Ecdysozoa</taxon>
        <taxon>Arthropoda</taxon>
        <taxon>Hexapoda</taxon>
        <taxon>Insecta</taxon>
        <taxon>Pterygota</taxon>
        <taxon>Neoptera</taxon>
        <taxon>Endopterygota</taxon>
        <taxon>Coleoptera</taxon>
        <taxon>Polyphaga</taxon>
        <taxon>Cucujiformia</taxon>
        <taxon>Tenebrionidae</taxon>
        <taxon>Zophobas</taxon>
    </lineage>
</organism>
<keyword evidence="9" id="KW-1185">Reference proteome</keyword>
<keyword evidence="3" id="KW-0560">Oxidoreductase</keyword>
<dbReference type="Proteomes" id="UP001168821">
    <property type="component" value="Unassembled WGS sequence"/>
</dbReference>
<dbReference type="GO" id="GO:0016616">
    <property type="term" value="F:oxidoreductase activity, acting on the CH-OH group of donors, NAD or NADP as acceptor"/>
    <property type="evidence" value="ECO:0007669"/>
    <property type="project" value="UniProtKB-ARBA"/>
</dbReference>
<proteinExistence type="inferred from homology"/>
<accession>A0AA38ISP6</accession>
<dbReference type="InterPro" id="IPR023210">
    <property type="entry name" value="NADP_OxRdtase_dom"/>
</dbReference>
<evidence type="ECO:0000256" key="2">
    <source>
        <dbReference type="ARBA" id="ARBA00022857"/>
    </source>
</evidence>
<dbReference type="InterPro" id="IPR020471">
    <property type="entry name" value="AKR"/>
</dbReference>
<dbReference type="PANTHER" id="PTHR43827">
    <property type="entry name" value="2,5-DIKETO-D-GLUCONIC ACID REDUCTASE"/>
    <property type="match status" value="1"/>
</dbReference>
<feature type="domain" description="NADP-dependent oxidoreductase" evidence="7">
    <location>
        <begin position="19"/>
        <end position="275"/>
    </location>
</feature>
<evidence type="ECO:0000256" key="4">
    <source>
        <dbReference type="PIRSR" id="PIRSR000097-1"/>
    </source>
</evidence>
<dbReference type="EMBL" id="JALNTZ010000002">
    <property type="protein sequence ID" value="KAJ3662327.1"/>
    <property type="molecule type" value="Genomic_DNA"/>
</dbReference>
<comment type="caution">
    <text evidence="8">The sequence shown here is derived from an EMBL/GenBank/DDBJ whole genome shotgun (WGS) entry which is preliminary data.</text>
</comment>
<keyword evidence="2" id="KW-0521">NADP</keyword>
<sequence length="291" mass="32480">MDCKAMKFQLPSGRLMPLIGFGTFQIHGRSLIREVLDYALAAGYRQIDTAAVYGNEEDIGHALKELLPKYNLRRGDIFITSKLSPSDQGDQALQALQQSVENLNSGYLDLYLIHWPGAQGIPGNHPDNVKLRSASWEALMKGVELGLVRDIGVSNYTVRHLNELLSKNYSVRPAVNQVEWHPHCHGADLKNFCKSQGILLQAYSSLGGSNNPRLIKDPAVVQIATKIKKSPAQVLLRWALQQNIGIIPKARSKEHIEANIDLNFVISDGDMNTLSNMTKKEKYAWDPERIT</sequence>
<comment type="similarity">
    <text evidence="1">Belongs to the aldo/keto reductase family.</text>
</comment>
<dbReference type="PIRSF" id="PIRSF000097">
    <property type="entry name" value="AKR"/>
    <property type="match status" value="1"/>
</dbReference>
<dbReference type="Pfam" id="PF00248">
    <property type="entry name" value="Aldo_ket_red"/>
    <property type="match status" value="1"/>
</dbReference>
<evidence type="ECO:0000313" key="9">
    <source>
        <dbReference type="Proteomes" id="UP001168821"/>
    </source>
</evidence>
<protein>
    <recommendedName>
        <fullName evidence="7">NADP-dependent oxidoreductase domain-containing protein</fullName>
    </recommendedName>
</protein>
<dbReference type="InterPro" id="IPR018170">
    <property type="entry name" value="Aldo/ket_reductase_CS"/>
</dbReference>
<evidence type="ECO:0000256" key="6">
    <source>
        <dbReference type="PIRSR" id="PIRSR000097-3"/>
    </source>
</evidence>
<evidence type="ECO:0000256" key="1">
    <source>
        <dbReference type="ARBA" id="ARBA00007905"/>
    </source>
</evidence>
<feature type="active site" description="Proton donor" evidence="4">
    <location>
        <position position="53"/>
    </location>
</feature>
<feature type="site" description="Lowers pKa of active site Tyr" evidence="6">
    <location>
        <position position="82"/>
    </location>
</feature>
<gene>
    <name evidence="8" type="ORF">Zmor_006681</name>
</gene>
<reference evidence="8" key="1">
    <citation type="journal article" date="2023" name="G3 (Bethesda)">
        <title>Whole genome assemblies of Zophobas morio and Tenebrio molitor.</title>
        <authorList>
            <person name="Kaur S."/>
            <person name="Stinson S.A."/>
            <person name="diCenzo G.C."/>
        </authorList>
    </citation>
    <scope>NUCLEOTIDE SEQUENCE</scope>
    <source>
        <strain evidence="8">QUZm001</strain>
    </source>
</reference>
<evidence type="ECO:0000256" key="3">
    <source>
        <dbReference type="ARBA" id="ARBA00023002"/>
    </source>
</evidence>
<evidence type="ECO:0000313" key="8">
    <source>
        <dbReference type="EMBL" id="KAJ3662327.1"/>
    </source>
</evidence>
<dbReference type="FunFam" id="3.20.20.100:FF:000002">
    <property type="entry name" value="2,5-diketo-D-gluconic acid reductase A"/>
    <property type="match status" value="1"/>
</dbReference>
<dbReference type="PRINTS" id="PR00069">
    <property type="entry name" value="ALDKETRDTASE"/>
</dbReference>
<dbReference type="AlphaFoldDB" id="A0AA38ISP6"/>
<dbReference type="PROSITE" id="PS00062">
    <property type="entry name" value="ALDOKETO_REDUCTASE_2"/>
    <property type="match status" value="1"/>
</dbReference>
<dbReference type="PANTHER" id="PTHR43827:SF3">
    <property type="entry name" value="NADP-DEPENDENT OXIDOREDUCTASE DOMAIN-CONTAINING PROTEIN"/>
    <property type="match status" value="1"/>
</dbReference>